<comment type="caution">
    <text evidence="1">The sequence shown here is derived from an EMBL/GenBank/DDBJ whole genome shotgun (WGS) entry which is preliminary data.</text>
</comment>
<evidence type="ECO:0000313" key="1">
    <source>
        <dbReference type="EMBL" id="KAK3062476.1"/>
    </source>
</evidence>
<keyword evidence="2" id="KW-1185">Reference proteome</keyword>
<dbReference type="EMBL" id="JAWDJW010007275">
    <property type="protein sequence ID" value="KAK3062476.1"/>
    <property type="molecule type" value="Genomic_DNA"/>
</dbReference>
<evidence type="ECO:0000313" key="2">
    <source>
        <dbReference type="Proteomes" id="UP001186974"/>
    </source>
</evidence>
<name>A0ACC3D6H5_9PEZI</name>
<sequence>MSNSPTEADINAWNMQTEQACMGSLMNLKGLASNQAGMAVCYNLPFLDPATGVFEAELRMFNVSPPINEWVGVAPQDIMVTLSYLGATVQKANGALQRRAVDDPSKLVERQTTMPQQLKVLTYVGQINSNLRGSQMNLPQLQPLLIPQIDLTANIRATNTAVNTTLSSTEASFVNGVFAQKGTTTVGPQAAASASAAIAAATPFVLPGVTLGIFPVGLIITCIWTFFFLLAVGLGTIGRIQFKEQYERRMRREQANNVRTI</sequence>
<gene>
    <name evidence="1" type="ORF">LTS18_003983</name>
</gene>
<protein>
    <submittedName>
        <fullName evidence="1">Uncharacterized protein</fullName>
    </submittedName>
</protein>
<proteinExistence type="predicted"/>
<accession>A0ACC3D6H5</accession>
<organism evidence="1 2">
    <name type="scientific">Coniosporium uncinatum</name>
    <dbReference type="NCBI Taxonomy" id="93489"/>
    <lineage>
        <taxon>Eukaryota</taxon>
        <taxon>Fungi</taxon>
        <taxon>Dikarya</taxon>
        <taxon>Ascomycota</taxon>
        <taxon>Pezizomycotina</taxon>
        <taxon>Dothideomycetes</taxon>
        <taxon>Dothideomycetes incertae sedis</taxon>
        <taxon>Coniosporium</taxon>
    </lineage>
</organism>
<reference evidence="1" key="1">
    <citation type="submission" date="2024-09" db="EMBL/GenBank/DDBJ databases">
        <title>Black Yeasts Isolated from many extreme environments.</title>
        <authorList>
            <person name="Coleine C."/>
            <person name="Stajich J.E."/>
            <person name="Selbmann L."/>
        </authorList>
    </citation>
    <scope>NUCLEOTIDE SEQUENCE</scope>
    <source>
        <strain evidence="1">CCFEE 5737</strain>
    </source>
</reference>
<dbReference type="Proteomes" id="UP001186974">
    <property type="component" value="Unassembled WGS sequence"/>
</dbReference>